<comment type="caution">
    <text evidence="4">The sequence shown here is derived from an EMBL/GenBank/DDBJ whole genome shotgun (WGS) entry which is preliminary data.</text>
</comment>
<organism evidence="4 5">
    <name type="scientific">Allochromatium palmeri</name>
    <dbReference type="NCBI Taxonomy" id="231048"/>
    <lineage>
        <taxon>Bacteria</taxon>
        <taxon>Pseudomonadati</taxon>
        <taxon>Pseudomonadota</taxon>
        <taxon>Gammaproteobacteria</taxon>
        <taxon>Chromatiales</taxon>
        <taxon>Chromatiaceae</taxon>
        <taxon>Allochromatium</taxon>
    </lineage>
</organism>
<dbReference type="PROSITE" id="PS50966">
    <property type="entry name" value="ZF_SWIM"/>
    <property type="match status" value="1"/>
</dbReference>
<evidence type="ECO:0000256" key="2">
    <source>
        <dbReference type="SAM" id="MobiDB-lite"/>
    </source>
</evidence>
<dbReference type="Pfam" id="PF04434">
    <property type="entry name" value="SWIM"/>
    <property type="match status" value="1"/>
</dbReference>
<feature type="compositionally biased region" description="Basic residues" evidence="2">
    <location>
        <begin position="113"/>
        <end position="124"/>
    </location>
</feature>
<protein>
    <recommendedName>
        <fullName evidence="3">SWIM-type domain-containing protein</fullName>
    </recommendedName>
</protein>
<dbReference type="Proteomes" id="UP000434044">
    <property type="component" value="Unassembled WGS sequence"/>
</dbReference>
<dbReference type="OrthoDB" id="7187515at2"/>
<reference evidence="4 5" key="1">
    <citation type="submission" date="2019-11" db="EMBL/GenBank/DDBJ databases">
        <title>Whole-genome sequence of the anaerobic purple sulfur bacterium Allochromatium palmeri DSM 15591.</title>
        <authorList>
            <person name="Kyndt J.A."/>
            <person name="Meyer T.E."/>
        </authorList>
    </citation>
    <scope>NUCLEOTIDE SEQUENCE [LARGE SCALE GENOMIC DNA]</scope>
    <source>
        <strain evidence="4 5">DSM 15591</strain>
    </source>
</reference>
<dbReference type="AlphaFoldDB" id="A0A6N8EBN6"/>
<gene>
    <name evidence="4" type="ORF">GJ668_01450</name>
</gene>
<feature type="region of interest" description="Disordered" evidence="2">
    <location>
        <begin position="89"/>
        <end position="140"/>
    </location>
</feature>
<evidence type="ECO:0000259" key="3">
    <source>
        <dbReference type="PROSITE" id="PS50966"/>
    </source>
</evidence>
<evidence type="ECO:0000313" key="5">
    <source>
        <dbReference type="Proteomes" id="UP000434044"/>
    </source>
</evidence>
<name>A0A6N8EBN6_9GAMM</name>
<accession>A0A6N8EBN6</accession>
<proteinExistence type="predicted"/>
<dbReference type="GO" id="GO:0008270">
    <property type="term" value="F:zinc ion binding"/>
    <property type="evidence" value="ECO:0007669"/>
    <property type="project" value="UniProtKB-KW"/>
</dbReference>
<dbReference type="EMBL" id="WNKT01000002">
    <property type="protein sequence ID" value="MTW19754.1"/>
    <property type="molecule type" value="Genomic_DNA"/>
</dbReference>
<keyword evidence="1" id="KW-0479">Metal-binding</keyword>
<evidence type="ECO:0000313" key="4">
    <source>
        <dbReference type="EMBL" id="MTW19754.1"/>
    </source>
</evidence>
<evidence type="ECO:0000256" key="1">
    <source>
        <dbReference type="PROSITE-ProRule" id="PRU00325"/>
    </source>
</evidence>
<feature type="domain" description="SWIM-type" evidence="3">
    <location>
        <begin position="52"/>
        <end position="89"/>
    </location>
</feature>
<dbReference type="InterPro" id="IPR007527">
    <property type="entry name" value="Znf_SWIM"/>
</dbReference>
<keyword evidence="5" id="KW-1185">Reference proteome</keyword>
<sequence>MLDTVITVDSLMDLAGSKVFWRGESYFSGNAVGRVHVMGDRIKARVQGTEVYQVELWEADGRLGYDCTCPHAADGYFCKHCVALGPGSPISCRPRPPRPVNGGPDLRSPTIRRGSRSRSGKRIPRRDWKPSGVVPVTNDC</sequence>
<keyword evidence="1" id="KW-0862">Zinc</keyword>
<keyword evidence="1" id="KW-0863">Zinc-finger</keyword>